<keyword evidence="4 10" id="KW-0808">Transferase</keyword>
<comment type="pathway">
    <text evidence="10">Lipid metabolism; phospholipid metabolism.</text>
</comment>
<comment type="caution">
    <text evidence="11">The sequence shown here is derived from an EMBL/GenBank/DDBJ whole genome shotgun (WGS) entry which is preliminary data.</text>
</comment>
<keyword evidence="3 10" id="KW-0444">Lipid biosynthesis</keyword>
<dbReference type="GO" id="GO:0043811">
    <property type="term" value="F:phosphate:acyl-[acyl carrier protein] acyltransferase activity"/>
    <property type="evidence" value="ECO:0007669"/>
    <property type="project" value="UniProtKB-UniRule"/>
</dbReference>
<comment type="subunit">
    <text evidence="9 10">Homodimer. Probably interacts with PlsY.</text>
</comment>
<dbReference type="AlphaFoldDB" id="A0A6A7K9R5"/>
<comment type="catalytic activity">
    <reaction evidence="1 10">
        <text>a fatty acyl-[ACP] + phosphate = an acyl phosphate + holo-[ACP]</text>
        <dbReference type="Rhea" id="RHEA:42292"/>
        <dbReference type="Rhea" id="RHEA-COMP:9685"/>
        <dbReference type="Rhea" id="RHEA-COMP:14125"/>
        <dbReference type="ChEBI" id="CHEBI:43474"/>
        <dbReference type="ChEBI" id="CHEBI:59918"/>
        <dbReference type="ChEBI" id="CHEBI:64479"/>
        <dbReference type="ChEBI" id="CHEBI:138651"/>
        <dbReference type="EC" id="2.3.1.274"/>
    </reaction>
</comment>
<comment type="function">
    <text evidence="10">Catalyzes the reversible formation of acyl-phosphate (acyl-PO(4)) from acyl-[acyl-carrier-protein] (acyl-ACP). This enzyme utilizes acyl-ACP as fatty acyl donor, but not acyl-CoA.</text>
</comment>
<dbReference type="SUPFAM" id="SSF53659">
    <property type="entry name" value="Isocitrate/Isopropylmalate dehydrogenase-like"/>
    <property type="match status" value="1"/>
</dbReference>
<keyword evidence="7 10" id="KW-1208">Phospholipid metabolism</keyword>
<evidence type="ECO:0000256" key="4">
    <source>
        <dbReference type="ARBA" id="ARBA00022679"/>
    </source>
</evidence>
<dbReference type="EMBL" id="WHNX01000013">
    <property type="protein sequence ID" value="MPW26051.1"/>
    <property type="molecule type" value="Genomic_DNA"/>
</dbReference>
<evidence type="ECO:0000256" key="2">
    <source>
        <dbReference type="ARBA" id="ARBA00022490"/>
    </source>
</evidence>
<evidence type="ECO:0000256" key="6">
    <source>
        <dbReference type="ARBA" id="ARBA00023209"/>
    </source>
</evidence>
<comment type="similarity">
    <text evidence="10">Belongs to the PlsX family.</text>
</comment>
<dbReference type="Gene3D" id="3.40.718.10">
    <property type="entry name" value="Isopropylmalate Dehydrogenase"/>
    <property type="match status" value="1"/>
</dbReference>
<sequence>MNIYVDGMGGDNSPGEIVQGCIMAAKSFNRKICIIGEEQKLYAELDKQEYVKELIEVIPSLEVITNNEDPTIAIRRKKQSSLVIGLQRIKADRRSILISAGSTGALLAGGTLIVGRIKGIQRPALTVMLPTKKGFSLLLDAGANVDCKASYLQQFAIMSSIYVEELLGVTKPRVGLINIGSEEKKGNELTKETYGLLKETDVNFVGNIEARDIPEGNADILVCDGFTGNIILKLMEGLGLFIFDALKKSIISSTRAKIGGLLLKPALKIFKKRFDYTEVGGAPLLGVNGGIIKAHGNSDRKAIYNAIKQGIEFQEKNIIDKISNKIVKVQE</sequence>
<accession>A0A6A7K9R5</accession>
<evidence type="ECO:0000256" key="10">
    <source>
        <dbReference type="HAMAP-Rule" id="MF_00019"/>
    </source>
</evidence>
<dbReference type="Proteomes" id="UP000440004">
    <property type="component" value="Unassembled WGS sequence"/>
</dbReference>
<keyword evidence="6 10" id="KW-0594">Phospholipid biosynthesis</keyword>
<dbReference type="InterPro" id="IPR012281">
    <property type="entry name" value="Phospholipid_synth_PlsX-like"/>
</dbReference>
<dbReference type="RefSeq" id="WP_152804160.1">
    <property type="nucleotide sequence ID" value="NZ_WHNX01000013.1"/>
</dbReference>
<dbReference type="GO" id="GO:0006633">
    <property type="term" value="P:fatty acid biosynthetic process"/>
    <property type="evidence" value="ECO:0007669"/>
    <property type="project" value="UniProtKB-UniRule"/>
</dbReference>
<proteinExistence type="inferred from homology"/>
<dbReference type="UniPathway" id="UPA00085"/>
<name>A0A6A7K9R5_9FIRM</name>
<evidence type="ECO:0000256" key="7">
    <source>
        <dbReference type="ARBA" id="ARBA00023264"/>
    </source>
</evidence>
<evidence type="ECO:0000256" key="1">
    <source>
        <dbReference type="ARBA" id="ARBA00001232"/>
    </source>
</evidence>
<keyword evidence="12" id="KW-1185">Reference proteome</keyword>
<dbReference type="PIRSF" id="PIRSF002465">
    <property type="entry name" value="Phsphlp_syn_PlsX"/>
    <property type="match status" value="1"/>
</dbReference>
<dbReference type="EC" id="2.3.1.274" evidence="8 10"/>
<dbReference type="InterPro" id="IPR003664">
    <property type="entry name" value="FA_synthesis"/>
</dbReference>
<evidence type="ECO:0000256" key="3">
    <source>
        <dbReference type="ARBA" id="ARBA00022516"/>
    </source>
</evidence>
<keyword evidence="2 10" id="KW-0963">Cytoplasm</keyword>
<evidence type="ECO:0000256" key="9">
    <source>
        <dbReference type="ARBA" id="ARBA00046608"/>
    </source>
</evidence>
<gene>
    <name evidence="10 11" type="primary">plsX</name>
    <name evidence="11" type="ORF">GC105_09635</name>
</gene>
<dbReference type="PANTHER" id="PTHR30100">
    <property type="entry name" value="FATTY ACID/PHOSPHOLIPID SYNTHESIS PROTEIN PLSX"/>
    <property type="match status" value="1"/>
</dbReference>
<dbReference type="Pfam" id="PF02504">
    <property type="entry name" value="FA_synthesis"/>
    <property type="match status" value="1"/>
</dbReference>
<evidence type="ECO:0000256" key="5">
    <source>
        <dbReference type="ARBA" id="ARBA00023098"/>
    </source>
</evidence>
<organism evidence="11 12">
    <name type="scientific">Alkalibaculum sporogenes</name>
    <dbReference type="NCBI Taxonomy" id="2655001"/>
    <lineage>
        <taxon>Bacteria</taxon>
        <taxon>Bacillati</taxon>
        <taxon>Bacillota</taxon>
        <taxon>Clostridia</taxon>
        <taxon>Eubacteriales</taxon>
        <taxon>Eubacteriaceae</taxon>
        <taxon>Alkalibaculum</taxon>
    </lineage>
</organism>
<evidence type="ECO:0000313" key="11">
    <source>
        <dbReference type="EMBL" id="MPW26051.1"/>
    </source>
</evidence>
<comment type="subcellular location">
    <subcellularLocation>
        <location evidence="10">Cytoplasm</location>
    </subcellularLocation>
    <text evidence="10">Associated with the membrane possibly through PlsY.</text>
</comment>
<evidence type="ECO:0000256" key="8">
    <source>
        <dbReference type="ARBA" id="ARBA00024069"/>
    </source>
</evidence>
<reference evidence="11 12" key="1">
    <citation type="submission" date="2019-10" db="EMBL/GenBank/DDBJ databases">
        <title>Alkalibaculum tamaniensis sp.nov., a new alkaliphilic acetogen, isolated on methoxylated aromatics from a mud volcano.</title>
        <authorList>
            <person name="Khomyakova M.A."/>
            <person name="Merkel A.Y."/>
            <person name="Bonch-Osmolovskaya E.A."/>
            <person name="Slobodkin A.I."/>
        </authorList>
    </citation>
    <scope>NUCLEOTIDE SEQUENCE [LARGE SCALE GENOMIC DNA]</scope>
    <source>
        <strain evidence="11 12">M08DMB</strain>
    </source>
</reference>
<dbReference type="NCBIfam" id="TIGR00182">
    <property type="entry name" value="plsX"/>
    <property type="match status" value="1"/>
</dbReference>
<keyword evidence="5 10" id="KW-0443">Lipid metabolism</keyword>
<dbReference type="HAMAP" id="MF_00019">
    <property type="entry name" value="PlsX"/>
    <property type="match status" value="1"/>
</dbReference>
<evidence type="ECO:0000313" key="12">
    <source>
        <dbReference type="Proteomes" id="UP000440004"/>
    </source>
</evidence>
<protein>
    <recommendedName>
        <fullName evidence="8 10">Phosphate acyltransferase</fullName>
        <ecNumber evidence="8 10">2.3.1.274</ecNumber>
    </recommendedName>
    <alternativeName>
        <fullName evidence="10">Acyl-ACP phosphotransacylase</fullName>
    </alternativeName>
    <alternativeName>
        <fullName evidence="10">Acyl-[acyl-carrier-protein]--phosphate acyltransferase</fullName>
    </alternativeName>
    <alternativeName>
        <fullName evidence="10">Phosphate-acyl-ACP acyltransferase</fullName>
    </alternativeName>
</protein>
<keyword evidence="11" id="KW-0012">Acyltransferase</keyword>
<dbReference type="GO" id="GO:0008654">
    <property type="term" value="P:phospholipid biosynthetic process"/>
    <property type="evidence" value="ECO:0007669"/>
    <property type="project" value="UniProtKB-KW"/>
</dbReference>
<dbReference type="PANTHER" id="PTHR30100:SF1">
    <property type="entry name" value="PHOSPHATE ACYLTRANSFERASE"/>
    <property type="match status" value="1"/>
</dbReference>
<dbReference type="GO" id="GO:0005737">
    <property type="term" value="C:cytoplasm"/>
    <property type="evidence" value="ECO:0007669"/>
    <property type="project" value="UniProtKB-SubCell"/>
</dbReference>